<dbReference type="InterPro" id="IPR018642">
    <property type="entry name" value="DUF2066"/>
</dbReference>
<evidence type="ECO:0000313" key="2">
    <source>
        <dbReference type="Proteomes" id="UP000005615"/>
    </source>
</evidence>
<proteinExistence type="predicted"/>
<dbReference type="OrthoDB" id="6195299at2"/>
<dbReference type="RefSeq" id="WP_009574486.1">
    <property type="nucleotide sequence ID" value="NZ_AEIG01000005.1"/>
</dbReference>
<dbReference type="Pfam" id="PF09839">
    <property type="entry name" value="DUF2066"/>
    <property type="match status" value="1"/>
</dbReference>
<protein>
    <submittedName>
        <fullName evidence="1">Uncharacterized protein</fullName>
    </submittedName>
</protein>
<sequence length="343" mass="38324">MRISLVVLMTIALLFSVIARSQENGVFRATAEIESQSASELDAGANLALLSLLKSMTLETEQTKLTPILSQGKSLLKQAIFLGVRDASSGSRQVVSYEFDAQALTQAIFAEGLGLVPADRPKPLLWWVVSDLNGDVRYLDARRDFALVEGVKTLLDEYRLDFDLPLYDLTDTVTVSPDALWQSQRVPLARAMQRYQPQVQRVIKWAELTDNRILLSVLSVEEGRLNTQLEALYADKTKAVSALVELLVRRARSELAVRADEADLPNIVIDGLTNFQDYRRIMRALEANVFVESVRVIRLDGQSLTLGVESPVSREQFKQIVRDALGLDFIEVNELGMRFGLGR</sequence>
<keyword evidence="2" id="KW-1185">Reference proteome</keyword>
<organism evidence="1 2">
    <name type="scientific">Aequoribacter fuscus</name>
    <dbReference type="NCBI Taxonomy" id="2518989"/>
    <lineage>
        <taxon>Bacteria</taxon>
        <taxon>Pseudomonadati</taxon>
        <taxon>Pseudomonadota</taxon>
        <taxon>Gammaproteobacteria</taxon>
        <taxon>Cellvibrionales</taxon>
        <taxon>Halieaceae</taxon>
        <taxon>Aequoribacter</taxon>
    </lineage>
</organism>
<accession>F3KYL9</accession>
<name>F3KYL9_9GAMM</name>
<dbReference type="AlphaFoldDB" id="F3KYL9"/>
<comment type="caution">
    <text evidence="1">The sequence shown here is derived from an EMBL/GenBank/DDBJ whole genome shotgun (WGS) entry which is preliminary data.</text>
</comment>
<evidence type="ECO:0000313" key="1">
    <source>
        <dbReference type="EMBL" id="EGG30783.1"/>
    </source>
</evidence>
<reference evidence="1 2" key="1">
    <citation type="journal article" date="2011" name="J. Bacteriol.">
        <title>Genome sequence of strain IMCC3088, a proteorhodopsin-containing marine bacterium belonging to the OM60/NOR5 clade.</title>
        <authorList>
            <person name="Jang Y."/>
            <person name="Oh H.M."/>
            <person name="Kang I."/>
            <person name="Lee K."/>
            <person name="Yang S.J."/>
            <person name="Cho J.C."/>
        </authorList>
    </citation>
    <scope>NUCLEOTIDE SEQUENCE [LARGE SCALE GENOMIC DNA]</scope>
    <source>
        <strain evidence="1 2">IMCC3088</strain>
    </source>
</reference>
<dbReference type="Proteomes" id="UP000005615">
    <property type="component" value="Unassembled WGS sequence"/>
</dbReference>
<dbReference type="eggNOG" id="COG3249">
    <property type="taxonomic scope" value="Bacteria"/>
</dbReference>
<gene>
    <name evidence="1" type="ORF">IMCC3088_1972</name>
</gene>
<dbReference type="EMBL" id="AEIG01000005">
    <property type="protein sequence ID" value="EGG30783.1"/>
    <property type="molecule type" value="Genomic_DNA"/>
</dbReference>
<dbReference type="STRING" id="2518989.IMCC3088_1972"/>